<gene>
    <name evidence="7" type="ORF">TSTA_125190</name>
</gene>
<evidence type="ECO:0000313" key="8">
    <source>
        <dbReference type="Proteomes" id="UP000001745"/>
    </source>
</evidence>
<keyword evidence="8" id="KW-1185">Reference proteome</keyword>
<dbReference type="InterPro" id="IPR036188">
    <property type="entry name" value="FAD/NAD-bd_sf"/>
</dbReference>
<dbReference type="Gene3D" id="3.50.50.60">
    <property type="entry name" value="FAD/NAD(P)-binding domain"/>
    <property type="match status" value="1"/>
</dbReference>
<keyword evidence="4" id="KW-0560">Oxidoreductase</keyword>
<dbReference type="SUPFAM" id="SSF54373">
    <property type="entry name" value="FAD-linked reductases, C-terminal domain"/>
    <property type="match status" value="1"/>
</dbReference>
<reference evidence="8" key="1">
    <citation type="journal article" date="2015" name="Genome Announc.">
        <title>Genome sequence of the AIDS-associated pathogen Penicillium marneffei (ATCC18224) and its near taxonomic relative Talaromyces stipitatus (ATCC10500).</title>
        <authorList>
            <person name="Nierman W.C."/>
            <person name="Fedorova-Abrams N.D."/>
            <person name="Andrianopoulos A."/>
        </authorList>
    </citation>
    <scope>NUCLEOTIDE SEQUENCE [LARGE SCALE GENOMIC DNA]</scope>
    <source>
        <strain evidence="8">ATCC 10500 / CBS 375.48 / QM 6759 / NRRL 1006</strain>
    </source>
</reference>
<organism evidence="7 8">
    <name type="scientific">Talaromyces stipitatus (strain ATCC 10500 / CBS 375.48 / QM 6759 / NRRL 1006)</name>
    <name type="common">Penicillium stipitatum</name>
    <dbReference type="NCBI Taxonomy" id="441959"/>
    <lineage>
        <taxon>Eukaryota</taxon>
        <taxon>Fungi</taxon>
        <taxon>Dikarya</taxon>
        <taxon>Ascomycota</taxon>
        <taxon>Pezizomycotina</taxon>
        <taxon>Eurotiomycetes</taxon>
        <taxon>Eurotiomycetidae</taxon>
        <taxon>Eurotiales</taxon>
        <taxon>Trichocomaceae</taxon>
        <taxon>Talaromyces</taxon>
        <taxon>Talaromyces sect. Talaromyces</taxon>
    </lineage>
</organism>
<dbReference type="PANTHER" id="PTHR13789:SF236">
    <property type="entry name" value="MONOOXYGENASE, PUTATIVE (AFU_ORTHOLOGUE AFUA_6G12060)-RELATED"/>
    <property type="match status" value="1"/>
</dbReference>
<dbReference type="AlphaFoldDB" id="B8MCI6"/>
<evidence type="ECO:0000259" key="6">
    <source>
        <dbReference type="Pfam" id="PF01494"/>
    </source>
</evidence>
<dbReference type="eggNOG" id="KOG2614">
    <property type="taxonomic scope" value="Eukaryota"/>
</dbReference>
<dbReference type="VEuPathDB" id="FungiDB:TSTA_125190"/>
<dbReference type="PhylomeDB" id="B8MCI6"/>
<name>B8MCI6_TALSN</name>
<keyword evidence="3" id="KW-0274">FAD</keyword>
<sequence length="437" mass="49396">MSQYRRNPPTGINVLIVGAGFAGLTAAIECHRKGHDVLVLESFPQLKILGDIISFGPNSGRIFQKWEGVEEQLDPLCHNTDRINFVTWDGDYLIAQHWDAEESYGKKFNGHRGEIHEIVFKHALARGIDIRLGQKVIDYFEDENEAGVLARNVATGVEERFTADVVFPADGVRSEGRKIVLGYEDKPISSGYAIYRSWFDSTNLKSPLTDHLWKNGDTHWGWIGPDVHFLAASLKNGKDFSWVCTHKDDTDIEESWSAPGKIEDCLKVVEGWDPVVQEIIKATPTDYLVDWKLIYRDPLPTWISPKRRIALIGDAAHPFLPTSIQGASQSMEDGATLAVCLEKCGGPANVREALRAYERIRYDRVLKAQKTGETTRDKWHKADMEYVKRNPAVVKLQRESWLLNFDSEKHAYEVYDDVATKLRQEDSKTGEGLGARL</sequence>
<dbReference type="SUPFAM" id="SSF51905">
    <property type="entry name" value="FAD/NAD(P)-binding domain"/>
    <property type="match status" value="1"/>
</dbReference>
<dbReference type="RefSeq" id="XP_002482794.1">
    <property type="nucleotide sequence ID" value="XM_002482749.1"/>
</dbReference>
<dbReference type="InterPro" id="IPR002938">
    <property type="entry name" value="FAD-bd"/>
</dbReference>
<dbReference type="GO" id="GO:0071949">
    <property type="term" value="F:FAD binding"/>
    <property type="evidence" value="ECO:0007669"/>
    <property type="project" value="InterPro"/>
</dbReference>
<dbReference type="GeneID" id="8100298"/>
<dbReference type="OrthoDB" id="16820at2759"/>
<protein>
    <submittedName>
        <fullName evidence="7">Monoxygenase, putative</fullName>
    </submittedName>
</protein>
<dbReference type="HOGENOM" id="CLU_009665_19_1_1"/>
<dbReference type="Proteomes" id="UP000001745">
    <property type="component" value="Unassembled WGS sequence"/>
</dbReference>
<feature type="domain" description="FAD-binding" evidence="6">
    <location>
        <begin position="13"/>
        <end position="365"/>
    </location>
</feature>
<dbReference type="STRING" id="441959.B8MCI6"/>
<dbReference type="InParanoid" id="B8MCI6"/>
<dbReference type="InterPro" id="IPR050493">
    <property type="entry name" value="FAD-dep_Monooxygenase_BioMet"/>
</dbReference>
<dbReference type="GO" id="GO:0004497">
    <property type="term" value="F:monooxygenase activity"/>
    <property type="evidence" value="ECO:0007669"/>
    <property type="project" value="UniProtKB-KW"/>
</dbReference>
<evidence type="ECO:0000256" key="3">
    <source>
        <dbReference type="ARBA" id="ARBA00022827"/>
    </source>
</evidence>
<accession>B8MCI6</accession>
<dbReference type="Pfam" id="PF01494">
    <property type="entry name" value="FAD_binding_3"/>
    <property type="match status" value="1"/>
</dbReference>
<comment type="similarity">
    <text evidence="1">Belongs to the paxM FAD-dependent monooxygenase family.</text>
</comment>
<evidence type="ECO:0000256" key="5">
    <source>
        <dbReference type="ARBA" id="ARBA00023033"/>
    </source>
</evidence>
<evidence type="ECO:0000256" key="2">
    <source>
        <dbReference type="ARBA" id="ARBA00022630"/>
    </source>
</evidence>
<dbReference type="PRINTS" id="PR00420">
    <property type="entry name" value="RNGMNOXGNASE"/>
</dbReference>
<evidence type="ECO:0000313" key="7">
    <source>
        <dbReference type="EMBL" id="EED18802.1"/>
    </source>
</evidence>
<dbReference type="PANTHER" id="PTHR13789">
    <property type="entry name" value="MONOOXYGENASE"/>
    <property type="match status" value="1"/>
</dbReference>
<proteinExistence type="inferred from homology"/>
<evidence type="ECO:0000256" key="4">
    <source>
        <dbReference type="ARBA" id="ARBA00023002"/>
    </source>
</evidence>
<dbReference type="OMA" id="RWHKANW"/>
<dbReference type="EMBL" id="EQ962655">
    <property type="protein sequence ID" value="EED18802.1"/>
    <property type="molecule type" value="Genomic_DNA"/>
</dbReference>
<keyword evidence="2" id="KW-0285">Flavoprotein</keyword>
<keyword evidence="5" id="KW-0503">Monooxygenase</keyword>
<evidence type="ECO:0000256" key="1">
    <source>
        <dbReference type="ARBA" id="ARBA00007992"/>
    </source>
</evidence>